<organism evidence="1 2">
    <name type="scientific">Brevibacterium aurantiacum</name>
    <dbReference type="NCBI Taxonomy" id="273384"/>
    <lineage>
        <taxon>Bacteria</taxon>
        <taxon>Bacillati</taxon>
        <taxon>Actinomycetota</taxon>
        <taxon>Actinomycetes</taxon>
        <taxon>Micrococcales</taxon>
        <taxon>Brevibacteriaceae</taxon>
        <taxon>Brevibacterium</taxon>
    </lineage>
</organism>
<sequence>MRTGVGLRTDDIAVVKALRKSVAAVEAETGRRPQVLINNAGRIESTEVALWDADPESIKGVVEANVVGVA</sequence>
<gene>
    <name evidence="1" type="ORF">BAURA63_02595</name>
</gene>
<dbReference type="EMBL" id="FXYZ01000011">
    <property type="protein sequence ID" value="SMX90493.1"/>
    <property type="molecule type" value="Genomic_DNA"/>
</dbReference>
<proteinExistence type="predicted"/>
<dbReference type="SUPFAM" id="SSF51735">
    <property type="entry name" value="NAD(P)-binding Rossmann-fold domains"/>
    <property type="match status" value="1"/>
</dbReference>
<dbReference type="Proteomes" id="UP000234327">
    <property type="component" value="Unassembled WGS sequence"/>
</dbReference>
<evidence type="ECO:0000313" key="2">
    <source>
        <dbReference type="Proteomes" id="UP000234327"/>
    </source>
</evidence>
<dbReference type="AlphaFoldDB" id="A0A2H1JSS2"/>
<dbReference type="RefSeq" id="WP_240518466.1">
    <property type="nucleotide sequence ID" value="NZ_FXYZ01000011.1"/>
</dbReference>
<name>A0A2H1JSS2_BREAU</name>
<accession>A0A2H1JSS2</accession>
<evidence type="ECO:0000313" key="1">
    <source>
        <dbReference type="EMBL" id="SMX90493.1"/>
    </source>
</evidence>
<reference evidence="1 2" key="1">
    <citation type="submission" date="2017-03" db="EMBL/GenBank/DDBJ databases">
        <authorList>
            <person name="Afonso C.L."/>
            <person name="Miller P.J."/>
            <person name="Scott M.A."/>
            <person name="Spackman E."/>
            <person name="Goraichik I."/>
            <person name="Dimitrov K.M."/>
            <person name="Suarez D.L."/>
            <person name="Swayne D.E."/>
        </authorList>
    </citation>
    <scope>NUCLEOTIDE SEQUENCE [LARGE SCALE GENOMIC DNA]</scope>
    <source>
        <strain evidence="2">6(3)</strain>
    </source>
</reference>
<dbReference type="Gene3D" id="3.40.50.720">
    <property type="entry name" value="NAD(P)-binding Rossmann-like Domain"/>
    <property type="match status" value="1"/>
</dbReference>
<protein>
    <submittedName>
        <fullName evidence="1">Uncharacterized protein</fullName>
    </submittedName>
</protein>
<dbReference type="InterPro" id="IPR036291">
    <property type="entry name" value="NAD(P)-bd_dom_sf"/>
</dbReference>